<organism evidence="7 8">
    <name type="scientific">Blattamonas nauphoetae</name>
    <dbReference type="NCBI Taxonomy" id="2049346"/>
    <lineage>
        <taxon>Eukaryota</taxon>
        <taxon>Metamonada</taxon>
        <taxon>Preaxostyla</taxon>
        <taxon>Oxymonadida</taxon>
        <taxon>Blattamonas</taxon>
    </lineage>
</organism>
<evidence type="ECO:0000256" key="3">
    <source>
        <dbReference type="ARBA" id="ARBA00022771"/>
    </source>
</evidence>
<evidence type="ECO:0000313" key="8">
    <source>
        <dbReference type="Proteomes" id="UP001281761"/>
    </source>
</evidence>
<feature type="domain" description="CCHC-type" evidence="6">
    <location>
        <begin position="237"/>
        <end position="253"/>
    </location>
</feature>
<dbReference type="PANTHER" id="PTHR47103">
    <property type="entry name" value="DNA-BINDING PROTEIN"/>
    <property type="match status" value="1"/>
</dbReference>
<feature type="domain" description="CCHC-type" evidence="6">
    <location>
        <begin position="269"/>
        <end position="284"/>
    </location>
</feature>
<proteinExistence type="predicted"/>
<evidence type="ECO:0000313" key="7">
    <source>
        <dbReference type="EMBL" id="KAK2960415.1"/>
    </source>
</evidence>
<sequence length="329" mass="37107">MSESEDSEDIIFLDLQFPLPPSPRSKSNYEVHTRISSSQEITYPHSSNQTAFISSGPLPQEQISTEGRTFNQVYSSHNPSALPTKPTVVDATMSTSQHSSLESTHSLNTLTALPQLQETSSVSQNTPNSGNTLSQGTYSPTLDSLILTRMKAFAESFKIHTLYFRSLFHLKGRTPSEFAQDATLSEWIEFVSNDPVLVRLYSTLHNTTLQKHPYITHFLAPANPQPSIKKRSKQTLRCFRCGLTGHHIDTCPRQVDDRETATFVVKSCCYKCGESGHHSKECRNTDKRICYHCQKTGHIMKYCPFKLLIQQKPQHGQQKGQEDPFTPNQ</sequence>
<evidence type="ECO:0000256" key="5">
    <source>
        <dbReference type="PROSITE-ProRule" id="PRU00047"/>
    </source>
</evidence>
<keyword evidence="4" id="KW-0862">Zinc</keyword>
<dbReference type="Proteomes" id="UP001281761">
    <property type="component" value="Unassembled WGS sequence"/>
</dbReference>
<dbReference type="PROSITE" id="PS50158">
    <property type="entry name" value="ZF_CCHC"/>
    <property type="match status" value="3"/>
</dbReference>
<keyword evidence="1" id="KW-0479">Metal-binding</keyword>
<dbReference type="InterPro" id="IPR036875">
    <property type="entry name" value="Znf_CCHC_sf"/>
</dbReference>
<keyword evidence="2" id="KW-0677">Repeat</keyword>
<accession>A0ABQ9Y9J0</accession>
<evidence type="ECO:0000256" key="1">
    <source>
        <dbReference type="ARBA" id="ARBA00022723"/>
    </source>
</evidence>
<dbReference type="InterPro" id="IPR001878">
    <property type="entry name" value="Znf_CCHC"/>
</dbReference>
<reference evidence="7 8" key="1">
    <citation type="journal article" date="2022" name="bioRxiv">
        <title>Genomics of Preaxostyla Flagellates Illuminates Evolutionary Transitions and the Path Towards Mitochondrial Loss.</title>
        <authorList>
            <person name="Novak L.V.F."/>
            <person name="Treitli S.C."/>
            <person name="Pyrih J."/>
            <person name="Halakuc P."/>
            <person name="Pipaliya S.V."/>
            <person name="Vacek V."/>
            <person name="Brzon O."/>
            <person name="Soukal P."/>
            <person name="Eme L."/>
            <person name="Dacks J.B."/>
            <person name="Karnkowska A."/>
            <person name="Elias M."/>
            <person name="Hampl V."/>
        </authorList>
    </citation>
    <scope>NUCLEOTIDE SEQUENCE [LARGE SCALE GENOMIC DNA]</scope>
    <source>
        <strain evidence="7">NAU3</strain>
        <tissue evidence="7">Gut</tissue>
    </source>
</reference>
<evidence type="ECO:0000256" key="2">
    <source>
        <dbReference type="ARBA" id="ARBA00022737"/>
    </source>
</evidence>
<dbReference type="SMART" id="SM00343">
    <property type="entry name" value="ZnF_C2HC"/>
    <property type="match status" value="3"/>
</dbReference>
<evidence type="ECO:0000259" key="6">
    <source>
        <dbReference type="PROSITE" id="PS50158"/>
    </source>
</evidence>
<name>A0ABQ9Y9J0_9EUKA</name>
<dbReference type="Gene3D" id="4.10.60.10">
    <property type="entry name" value="Zinc finger, CCHC-type"/>
    <property type="match status" value="1"/>
</dbReference>
<feature type="domain" description="CCHC-type" evidence="6">
    <location>
        <begin position="290"/>
        <end position="304"/>
    </location>
</feature>
<dbReference type="PANTHER" id="PTHR47103:SF8">
    <property type="entry name" value="DNA-BINDING PROTEIN"/>
    <property type="match status" value="1"/>
</dbReference>
<dbReference type="SUPFAM" id="SSF57756">
    <property type="entry name" value="Retrovirus zinc finger-like domains"/>
    <property type="match status" value="2"/>
</dbReference>
<dbReference type="EMBL" id="JARBJD010000023">
    <property type="protein sequence ID" value="KAK2960415.1"/>
    <property type="molecule type" value="Genomic_DNA"/>
</dbReference>
<comment type="caution">
    <text evidence="7">The sequence shown here is derived from an EMBL/GenBank/DDBJ whole genome shotgun (WGS) entry which is preliminary data.</text>
</comment>
<keyword evidence="8" id="KW-1185">Reference proteome</keyword>
<keyword evidence="3 5" id="KW-0863">Zinc-finger</keyword>
<evidence type="ECO:0000256" key="4">
    <source>
        <dbReference type="ARBA" id="ARBA00022833"/>
    </source>
</evidence>
<protein>
    <recommendedName>
        <fullName evidence="6">CCHC-type domain-containing protein</fullName>
    </recommendedName>
</protein>
<gene>
    <name evidence="7" type="ORF">BLNAU_4632</name>
</gene>
<dbReference type="Pfam" id="PF00098">
    <property type="entry name" value="zf-CCHC"/>
    <property type="match status" value="2"/>
</dbReference>